<gene>
    <name evidence="3" type="ORF">SAMN04487942_2786</name>
</gene>
<evidence type="ECO:0000313" key="3">
    <source>
        <dbReference type="EMBL" id="SEO45979.1"/>
    </source>
</evidence>
<proteinExistence type="predicted"/>
<feature type="domain" description="Thioredoxin-like fold" evidence="2">
    <location>
        <begin position="37"/>
        <end position="149"/>
    </location>
</feature>
<dbReference type="Proteomes" id="UP000198657">
    <property type="component" value="Unassembled WGS sequence"/>
</dbReference>
<evidence type="ECO:0000259" key="2">
    <source>
        <dbReference type="Pfam" id="PF13098"/>
    </source>
</evidence>
<dbReference type="AlphaFoldDB" id="A0A1H8PVG0"/>
<reference evidence="4" key="1">
    <citation type="submission" date="2016-10" db="EMBL/GenBank/DDBJ databases">
        <authorList>
            <person name="Varghese N."/>
            <person name="Submissions S."/>
        </authorList>
    </citation>
    <scope>NUCLEOTIDE SEQUENCE [LARGE SCALE GENOMIC DNA]</scope>
    <source>
        <strain evidence="4">CGMCC 1.8704</strain>
    </source>
</reference>
<dbReference type="EMBL" id="FODN01000007">
    <property type="protein sequence ID" value="SEO45979.1"/>
    <property type="molecule type" value="Genomic_DNA"/>
</dbReference>
<accession>A0A1H8PVG0</accession>
<dbReference type="OrthoDB" id="9811036at2"/>
<dbReference type="Gene3D" id="3.40.30.10">
    <property type="entry name" value="Glutaredoxin"/>
    <property type="match status" value="1"/>
</dbReference>
<dbReference type="Pfam" id="PF13098">
    <property type="entry name" value="Thioredoxin_2"/>
    <property type="match status" value="1"/>
</dbReference>
<dbReference type="RefSeq" id="WP_091172292.1">
    <property type="nucleotide sequence ID" value="NZ_CBCSFM010000004.1"/>
</dbReference>
<dbReference type="SUPFAM" id="SSF52833">
    <property type="entry name" value="Thioredoxin-like"/>
    <property type="match status" value="1"/>
</dbReference>
<evidence type="ECO:0000313" key="4">
    <source>
        <dbReference type="Proteomes" id="UP000198657"/>
    </source>
</evidence>
<protein>
    <submittedName>
        <fullName evidence="3">Thioredoxin-related protein</fullName>
    </submittedName>
</protein>
<feature type="signal peptide" evidence="1">
    <location>
        <begin position="1"/>
        <end position="20"/>
    </location>
</feature>
<keyword evidence="4" id="KW-1185">Reference proteome</keyword>
<dbReference type="STRING" id="604089.SAMN04487942_2786"/>
<keyword evidence="1" id="KW-0732">Signal</keyword>
<sequence length="155" mass="17951">MKKNLYVLLLLCCAIPAGFAQLHSVSFEQVDSLQRIEKRKTIVFIQTDWCQFCHAMKKTTFKNEEIIKELNTAFYFVNFNAEEKRTVIFNKTTFQFKPTGNNFGTHELAIALGTINKQLNFPVLCVLNSENEIIFQHSGYLKPKELKLILAKLKE</sequence>
<dbReference type="InterPro" id="IPR036249">
    <property type="entry name" value="Thioredoxin-like_sf"/>
</dbReference>
<evidence type="ECO:0000256" key="1">
    <source>
        <dbReference type="SAM" id="SignalP"/>
    </source>
</evidence>
<name>A0A1H8PVG0_9FLAO</name>
<dbReference type="InterPro" id="IPR012336">
    <property type="entry name" value="Thioredoxin-like_fold"/>
</dbReference>
<feature type="chain" id="PRO_5011520014" evidence="1">
    <location>
        <begin position="21"/>
        <end position="155"/>
    </location>
</feature>
<organism evidence="3 4">
    <name type="scientific">Flavobacterium sinopsychrotolerans</name>
    <dbReference type="NCBI Taxonomy" id="604089"/>
    <lineage>
        <taxon>Bacteria</taxon>
        <taxon>Pseudomonadati</taxon>
        <taxon>Bacteroidota</taxon>
        <taxon>Flavobacteriia</taxon>
        <taxon>Flavobacteriales</taxon>
        <taxon>Flavobacteriaceae</taxon>
        <taxon>Flavobacterium</taxon>
    </lineage>
</organism>